<sequence>MSVMSVAPTRLRQIALVARDIKNAEYLLTTVLGTVVVFVDPQVAKWGLKNILVAIGGDIIEVCSPFETGTTAGRLLDRRGDGGYMIIMQTIDAVARRKHIESENLAKVIYGYEHDDAACVQYHPKGILGGMMPELDSHAPTASNPTPLESRYSPWHACGNDYESYSAKMKQCAHLEFVSATCRLEPGDDDTERAAKQWERLFGVASRDSELLFTNMRLTFVPGVEGKSTGLESITIRVNSKQHFDRILDAASKLGLREASCIHMLGLKWHIVLADGWQEKSRL</sequence>
<protein>
    <submittedName>
        <fullName evidence="1">Uncharacterized protein</fullName>
    </submittedName>
</protein>
<accession>A0ACC3A5G3</accession>
<keyword evidence="2" id="KW-1185">Reference proteome</keyword>
<gene>
    <name evidence="1" type="ORF">H2198_005671</name>
</gene>
<dbReference type="Proteomes" id="UP001172386">
    <property type="component" value="Unassembled WGS sequence"/>
</dbReference>
<dbReference type="EMBL" id="JAPDRQ010000095">
    <property type="protein sequence ID" value="KAJ9655485.1"/>
    <property type="molecule type" value="Genomic_DNA"/>
</dbReference>
<reference evidence="1" key="1">
    <citation type="submission" date="2022-10" db="EMBL/GenBank/DDBJ databases">
        <title>Culturing micro-colonial fungi from biological soil crusts in the Mojave desert and describing Neophaeococcomyces mojavensis, and introducing the new genera and species Taxawa tesnikishii.</title>
        <authorList>
            <person name="Kurbessoian T."/>
            <person name="Stajich J.E."/>
        </authorList>
    </citation>
    <scope>NUCLEOTIDE SEQUENCE</scope>
    <source>
        <strain evidence="1">JES_112</strain>
    </source>
</reference>
<evidence type="ECO:0000313" key="1">
    <source>
        <dbReference type="EMBL" id="KAJ9655485.1"/>
    </source>
</evidence>
<organism evidence="1 2">
    <name type="scientific">Neophaeococcomyces mojaviensis</name>
    <dbReference type="NCBI Taxonomy" id="3383035"/>
    <lineage>
        <taxon>Eukaryota</taxon>
        <taxon>Fungi</taxon>
        <taxon>Dikarya</taxon>
        <taxon>Ascomycota</taxon>
        <taxon>Pezizomycotina</taxon>
        <taxon>Eurotiomycetes</taxon>
        <taxon>Chaetothyriomycetidae</taxon>
        <taxon>Chaetothyriales</taxon>
        <taxon>Chaetothyriales incertae sedis</taxon>
        <taxon>Neophaeococcomyces</taxon>
    </lineage>
</organism>
<proteinExistence type="predicted"/>
<comment type="caution">
    <text evidence="1">The sequence shown here is derived from an EMBL/GenBank/DDBJ whole genome shotgun (WGS) entry which is preliminary data.</text>
</comment>
<name>A0ACC3A5G3_9EURO</name>
<evidence type="ECO:0000313" key="2">
    <source>
        <dbReference type="Proteomes" id="UP001172386"/>
    </source>
</evidence>